<keyword evidence="1" id="KW-0732">Signal</keyword>
<sequence length="38" mass="4388">MLFIVHRWLVLAFSLVTSPHLQTKNLTGDCRRIADFTS</sequence>
<accession>A0A0A9G7Y4</accession>
<feature type="signal peptide" evidence="1">
    <location>
        <begin position="1"/>
        <end position="23"/>
    </location>
</feature>
<reference evidence="2" key="1">
    <citation type="submission" date="2014-09" db="EMBL/GenBank/DDBJ databases">
        <authorList>
            <person name="Magalhaes I.L.F."/>
            <person name="Oliveira U."/>
            <person name="Santos F.R."/>
            <person name="Vidigal T.H.D.A."/>
            <person name="Brescovit A.D."/>
            <person name="Santos A.J."/>
        </authorList>
    </citation>
    <scope>NUCLEOTIDE SEQUENCE</scope>
    <source>
        <tissue evidence="2">Shoot tissue taken approximately 20 cm above the soil surface</tissue>
    </source>
</reference>
<feature type="chain" id="PRO_5002062470" evidence="1">
    <location>
        <begin position="24"/>
        <end position="38"/>
    </location>
</feature>
<protein>
    <submittedName>
        <fullName evidence="2">Uncharacterized protein</fullName>
    </submittedName>
</protein>
<proteinExistence type="predicted"/>
<evidence type="ECO:0000313" key="2">
    <source>
        <dbReference type="EMBL" id="JAE16813.1"/>
    </source>
</evidence>
<organism evidence="2">
    <name type="scientific">Arundo donax</name>
    <name type="common">Giant reed</name>
    <name type="synonym">Donax arundinaceus</name>
    <dbReference type="NCBI Taxonomy" id="35708"/>
    <lineage>
        <taxon>Eukaryota</taxon>
        <taxon>Viridiplantae</taxon>
        <taxon>Streptophyta</taxon>
        <taxon>Embryophyta</taxon>
        <taxon>Tracheophyta</taxon>
        <taxon>Spermatophyta</taxon>
        <taxon>Magnoliopsida</taxon>
        <taxon>Liliopsida</taxon>
        <taxon>Poales</taxon>
        <taxon>Poaceae</taxon>
        <taxon>PACMAD clade</taxon>
        <taxon>Arundinoideae</taxon>
        <taxon>Arundineae</taxon>
        <taxon>Arundo</taxon>
    </lineage>
</organism>
<dbReference type="AlphaFoldDB" id="A0A0A9G7Y4"/>
<dbReference type="EMBL" id="GBRH01181083">
    <property type="protein sequence ID" value="JAE16813.1"/>
    <property type="molecule type" value="Transcribed_RNA"/>
</dbReference>
<reference evidence="2" key="2">
    <citation type="journal article" date="2015" name="Data Brief">
        <title>Shoot transcriptome of the giant reed, Arundo donax.</title>
        <authorList>
            <person name="Barrero R.A."/>
            <person name="Guerrero F.D."/>
            <person name="Moolhuijzen P."/>
            <person name="Goolsby J.A."/>
            <person name="Tidwell J."/>
            <person name="Bellgard S.E."/>
            <person name="Bellgard M.I."/>
        </authorList>
    </citation>
    <scope>NUCLEOTIDE SEQUENCE</scope>
    <source>
        <tissue evidence="2">Shoot tissue taken approximately 20 cm above the soil surface</tissue>
    </source>
</reference>
<evidence type="ECO:0000256" key="1">
    <source>
        <dbReference type="SAM" id="SignalP"/>
    </source>
</evidence>
<name>A0A0A9G7Y4_ARUDO</name>